<dbReference type="Proteomes" id="UP000624709">
    <property type="component" value="Unassembled WGS sequence"/>
</dbReference>
<keyword evidence="1" id="KW-1133">Transmembrane helix</keyword>
<feature type="chain" id="PRO_5047164524" evidence="2">
    <location>
        <begin position="22"/>
        <end position="122"/>
    </location>
</feature>
<keyword evidence="4" id="KW-1185">Reference proteome</keyword>
<feature type="signal peptide" evidence="2">
    <location>
        <begin position="1"/>
        <end position="21"/>
    </location>
</feature>
<evidence type="ECO:0000256" key="1">
    <source>
        <dbReference type="SAM" id="Phobius"/>
    </source>
</evidence>
<keyword evidence="2" id="KW-0732">Signal</keyword>
<gene>
    <name evidence="3" type="ORF">Apa02nite_059900</name>
</gene>
<protein>
    <submittedName>
        <fullName evidence="3">Uncharacterized protein</fullName>
    </submittedName>
</protein>
<feature type="transmembrane region" description="Helical" evidence="1">
    <location>
        <begin position="51"/>
        <end position="69"/>
    </location>
</feature>
<organism evidence="3 4">
    <name type="scientific">Actinoplanes palleronii</name>
    <dbReference type="NCBI Taxonomy" id="113570"/>
    <lineage>
        <taxon>Bacteria</taxon>
        <taxon>Bacillati</taxon>
        <taxon>Actinomycetota</taxon>
        <taxon>Actinomycetes</taxon>
        <taxon>Micromonosporales</taxon>
        <taxon>Micromonosporaceae</taxon>
        <taxon>Actinoplanes</taxon>
    </lineage>
</organism>
<evidence type="ECO:0000256" key="2">
    <source>
        <dbReference type="SAM" id="SignalP"/>
    </source>
</evidence>
<feature type="transmembrane region" description="Helical" evidence="1">
    <location>
        <begin position="24"/>
        <end position="44"/>
    </location>
</feature>
<feature type="transmembrane region" description="Helical" evidence="1">
    <location>
        <begin position="81"/>
        <end position="102"/>
    </location>
</feature>
<name>A0ABQ4BH08_9ACTN</name>
<keyword evidence="1" id="KW-0812">Transmembrane</keyword>
<comment type="caution">
    <text evidence="3">The sequence shown here is derived from an EMBL/GenBank/DDBJ whole genome shotgun (WGS) entry which is preliminary data.</text>
</comment>
<dbReference type="EMBL" id="BOMS01000093">
    <property type="protein sequence ID" value="GIE69882.1"/>
    <property type="molecule type" value="Genomic_DNA"/>
</dbReference>
<evidence type="ECO:0000313" key="4">
    <source>
        <dbReference type="Proteomes" id="UP000624709"/>
    </source>
</evidence>
<evidence type="ECO:0000313" key="3">
    <source>
        <dbReference type="EMBL" id="GIE69882.1"/>
    </source>
</evidence>
<reference evidence="3 4" key="1">
    <citation type="submission" date="2021-01" db="EMBL/GenBank/DDBJ databases">
        <title>Whole genome shotgun sequence of Actinoplanes palleronii NBRC 14916.</title>
        <authorList>
            <person name="Komaki H."/>
            <person name="Tamura T."/>
        </authorList>
    </citation>
    <scope>NUCLEOTIDE SEQUENCE [LARGE SCALE GENOMIC DNA]</scope>
    <source>
        <strain evidence="3 4">NBRC 14916</strain>
    </source>
</reference>
<accession>A0ABQ4BH08</accession>
<proteinExistence type="predicted"/>
<sequence>MLTGVCVLAHLAMARSAAAHGSVTATAIAAGLAALCLPCAGRLWSCPDGGVWRMTAGTAAVMLAVHPLMEHAHGAGVTAVARTGGATAAVALLVIAGAIIGLRRPGARPSRAVPWRLRRDDH</sequence>
<keyword evidence="1" id="KW-0472">Membrane</keyword>